<gene>
    <name evidence="1" type="ORF">C2L64_00445</name>
</gene>
<evidence type="ECO:0000313" key="1">
    <source>
        <dbReference type="EMBL" id="AUT66977.1"/>
    </source>
</evidence>
<reference evidence="1 2" key="1">
    <citation type="submission" date="2018-01" db="EMBL/GenBank/DDBJ databases">
        <title>Species boundaries and ecological features among Paraburkholderia terrae DSMZ17804T, P. hospita DSMZ17164T and P. caribensis DSMZ13236T.</title>
        <authorList>
            <person name="Pratama A.A."/>
        </authorList>
    </citation>
    <scope>NUCLEOTIDE SEQUENCE [LARGE SCALE GENOMIC DNA]</scope>
    <source>
        <strain evidence="1 2">DSM 17164</strain>
    </source>
</reference>
<dbReference type="KEGG" id="phs:C2L64_00445"/>
<accession>A0AAN1J5S2</accession>
<evidence type="ECO:0000313" key="2">
    <source>
        <dbReference type="Proteomes" id="UP000236649"/>
    </source>
</evidence>
<dbReference type="GeneID" id="55526813"/>
<dbReference type="RefSeq" id="WP_090834857.1">
    <property type="nucleotide sequence ID" value="NZ_CADFGJ010000002.1"/>
</dbReference>
<sequence length="109" mass="12198">MARNFEELRAMMSPESRARSEALAQKLRAEMPQHNVRYACSLSRVALAKRLKVGRGGVAVLEQQTDIYISALRDSIQALGGKLEITARFEEGDVNIASFAQIREPDYDD</sequence>
<dbReference type="GO" id="GO:0003677">
    <property type="term" value="F:DNA binding"/>
    <property type="evidence" value="ECO:0007669"/>
    <property type="project" value="InterPro"/>
</dbReference>
<name>A0AAN1J5S2_9BURK</name>
<dbReference type="EMBL" id="CP026105">
    <property type="protein sequence ID" value="AUT66977.1"/>
    <property type="molecule type" value="Genomic_DNA"/>
</dbReference>
<protein>
    <submittedName>
        <fullName evidence="1">Transcriptional regulator</fullName>
    </submittedName>
</protein>
<dbReference type="SUPFAM" id="SSF47413">
    <property type="entry name" value="lambda repressor-like DNA-binding domains"/>
    <property type="match status" value="1"/>
</dbReference>
<dbReference type="AlphaFoldDB" id="A0AAN1J5S2"/>
<organism evidence="1 2">
    <name type="scientific">Paraburkholderia hospita</name>
    <dbReference type="NCBI Taxonomy" id="169430"/>
    <lineage>
        <taxon>Bacteria</taxon>
        <taxon>Pseudomonadati</taxon>
        <taxon>Pseudomonadota</taxon>
        <taxon>Betaproteobacteria</taxon>
        <taxon>Burkholderiales</taxon>
        <taxon>Burkholderiaceae</taxon>
        <taxon>Paraburkholderia</taxon>
    </lineage>
</organism>
<dbReference type="Proteomes" id="UP000236649">
    <property type="component" value="Chromosome 1"/>
</dbReference>
<dbReference type="InterPro" id="IPR010982">
    <property type="entry name" value="Lambda_DNA-bd_dom_sf"/>
</dbReference>
<proteinExistence type="predicted"/>